<organism evidence="26 27">
    <name type="scientific">Nitrospira japonica</name>
    <dbReference type="NCBI Taxonomy" id="1325564"/>
    <lineage>
        <taxon>Bacteria</taxon>
        <taxon>Pseudomonadati</taxon>
        <taxon>Nitrospirota</taxon>
        <taxon>Nitrospiria</taxon>
        <taxon>Nitrospirales</taxon>
        <taxon>Nitrospiraceae</taxon>
        <taxon>Nitrospira</taxon>
    </lineage>
</organism>
<dbReference type="Pfam" id="PF08245">
    <property type="entry name" value="Mur_ligase_M"/>
    <property type="match status" value="1"/>
</dbReference>
<evidence type="ECO:0000256" key="14">
    <source>
        <dbReference type="ARBA" id="ARBA00022842"/>
    </source>
</evidence>
<dbReference type="RefSeq" id="WP_080887148.1">
    <property type="nucleotide sequence ID" value="NZ_LT828648.1"/>
</dbReference>
<evidence type="ECO:0000256" key="11">
    <source>
        <dbReference type="ARBA" id="ARBA00022723"/>
    </source>
</evidence>
<dbReference type="FunFam" id="3.40.1190.10:FF:000004">
    <property type="entry name" value="Dihydrofolate synthase/folylpolyglutamate synthase"/>
    <property type="match status" value="1"/>
</dbReference>
<evidence type="ECO:0000256" key="2">
    <source>
        <dbReference type="ARBA" id="ARBA00002714"/>
    </source>
</evidence>
<keyword evidence="10 23" id="KW-0436">Ligase</keyword>
<dbReference type="EC" id="6.3.2.17" evidence="8"/>
<evidence type="ECO:0000256" key="12">
    <source>
        <dbReference type="ARBA" id="ARBA00022741"/>
    </source>
</evidence>
<evidence type="ECO:0000256" key="17">
    <source>
        <dbReference type="ARBA" id="ARBA00030592"/>
    </source>
</evidence>
<evidence type="ECO:0000256" key="15">
    <source>
        <dbReference type="ARBA" id="ARBA00022909"/>
    </source>
</evidence>
<evidence type="ECO:0000313" key="26">
    <source>
        <dbReference type="EMBL" id="SLM48817.1"/>
    </source>
</evidence>
<dbReference type="SUPFAM" id="SSF53623">
    <property type="entry name" value="MurD-like peptide ligases, catalytic domain"/>
    <property type="match status" value="1"/>
</dbReference>
<dbReference type="NCBIfam" id="TIGR01499">
    <property type="entry name" value="folC"/>
    <property type="match status" value="1"/>
</dbReference>
<evidence type="ECO:0000256" key="22">
    <source>
        <dbReference type="ARBA" id="ARBA00049161"/>
    </source>
</evidence>
<evidence type="ECO:0000256" key="5">
    <source>
        <dbReference type="ARBA" id="ARBA00008276"/>
    </source>
</evidence>
<dbReference type="InterPro" id="IPR036615">
    <property type="entry name" value="Mur_ligase_C_dom_sf"/>
</dbReference>
<evidence type="ECO:0000313" key="27">
    <source>
        <dbReference type="Proteomes" id="UP000192042"/>
    </source>
</evidence>
<feature type="domain" description="Mur ligase central" evidence="25">
    <location>
        <begin position="44"/>
        <end position="260"/>
    </location>
</feature>
<dbReference type="PROSITE" id="PS01012">
    <property type="entry name" value="FOLYLPOLYGLU_SYNT_2"/>
    <property type="match status" value="1"/>
</dbReference>
<sequence length="429" mass="45567">MTYSAAVAYLLGLQKHGIKLGLETMTALARRLGEPQRRYRSLHIGGTNGKGSTAAMVAGILQSAGYRVGLYTSPHLVEFRERIRVDGAMISEDAVARCTAAAQVAAGTDLQPTFFESTTAMAFQYFAEAQVDVAVLEVGLGGRFDATNIVQPEACAITTVALDHQEYLGSTVSAIAFEKAGIVKEAIPLVVGRMTDEAMRTIEGIARERNSPLSALDREFRIEGVVGRFTYVSRRTRYADLRCALPGAHQVDNAACAIAVIEAAGGLQVGERAVRDGVGGVQWEGRLETLEARPDVLLDGAHNPAGAEALAAYLRSAKQARPGSRVIVVVGMMRDKDHKGFMKSLNSVADHIVLTRASIARSATAEELRDELAGMITAPFSVTAGPAEALALARRLAASEDVICVTGSLMLIGEVKASWRGCGLSPLRG</sequence>
<dbReference type="PANTHER" id="PTHR11136:SF0">
    <property type="entry name" value="DIHYDROFOLATE SYNTHETASE-RELATED"/>
    <property type="match status" value="1"/>
</dbReference>
<dbReference type="OrthoDB" id="9809356at2"/>
<keyword evidence="14" id="KW-0460">Magnesium</keyword>
<comment type="catalytic activity">
    <reaction evidence="22">
        <text>7,8-dihydropteroate + L-glutamate + ATP = 7,8-dihydrofolate + ADP + phosphate + H(+)</text>
        <dbReference type="Rhea" id="RHEA:23584"/>
        <dbReference type="ChEBI" id="CHEBI:15378"/>
        <dbReference type="ChEBI" id="CHEBI:17839"/>
        <dbReference type="ChEBI" id="CHEBI:29985"/>
        <dbReference type="ChEBI" id="CHEBI:30616"/>
        <dbReference type="ChEBI" id="CHEBI:43474"/>
        <dbReference type="ChEBI" id="CHEBI:57451"/>
        <dbReference type="ChEBI" id="CHEBI:456216"/>
        <dbReference type="EC" id="6.3.2.12"/>
    </reaction>
</comment>
<keyword evidence="11" id="KW-0479">Metal-binding</keyword>
<keyword evidence="13 23" id="KW-0067">ATP-binding</keyword>
<keyword evidence="27" id="KW-1185">Reference proteome</keyword>
<evidence type="ECO:0000256" key="3">
    <source>
        <dbReference type="ARBA" id="ARBA00004799"/>
    </source>
</evidence>
<evidence type="ECO:0000256" key="20">
    <source>
        <dbReference type="ARBA" id="ARBA00047808"/>
    </source>
</evidence>
<dbReference type="InterPro" id="IPR018109">
    <property type="entry name" value="Folylpolyglutamate_synth_CS"/>
</dbReference>
<dbReference type="InterPro" id="IPR036565">
    <property type="entry name" value="Mur-like_cat_sf"/>
</dbReference>
<comment type="catalytic activity">
    <reaction evidence="20">
        <text>10-formyltetrahydrofolyl-(gamma-L-Glu)(n) + L-glutamate + ATP = 10-formyltetrahydrofolyl-(gamma-L-Glu)(n+1) + ADP + phosphate + H(+)</text>
        <dbReference type="Rhea" id="RHEA:51904"/>
        <dbReference type="Rhea" id="RHEA-COMP:13088"/>
        <dbReference type="Rhea" id="RHEA-COMP:14300"/>
        <dbReference type="ChEBI" id="CHEBI:15378"/>
        <dbReference type="ChEBI" id="CHEBI:29985"/>
        <dbReference type="ChEBI" id="CHEBI:30616"/>
        <dbReference type="ChEBI" id="CHEBI:43474"/>
        <dbReference type="ChEBI" id="CHEBI:134413"/>
        <dbReference type="ChEBI" id="CHEBI:456216"/>
        <dbReference type="EC" id="6.3.2.17"/>
    </reaction>
</comment>
<evidence type="ECO:0000256" key="1">
    <source>
        <dbReference type="ARBA" id="ARBA00001946"/>
    </source>
</evidence>
<comment type="subunit">
    <text evidence="6">Monomer.</text>
</comment>
<comment type="similarity">
    <text evidence="5 23">Belongs to the folylpolyglutamate synthase family.</text>
</comment>
<comment type="catalytic activity">
    <reaction evidence="21">
        <text>(6R)-5,10-methylenetetrahydrofolyl-(gamma-L-Glu)(n) + L-glutamate + ATP = (6R)-5,10-methylenetetrahydrofolyl-(gamma-L-Glu)(n+1) + ADP + phosphate + H(+)</text>
        <dbReference type="Rhea" id="RHEA:51912"/>
        <dbReference type="Rhea" id="RHEA-COMP:13257"/>
        <dbReference type="Rhea" id="RHEA-COMP:13258"/>
        <dbReference type="ChEBI" id="CHEBI:15378"/>
        <dbReference type="ChEBI" id="CHEBI:29985"/>
        <dbReference type="ChEBI" id="CHEBI:30616"/>
        <dbReference type="ChEBI" id="CHEBI:43474"/>
        <dbReference type="ChEBI" id="CHEBI:136572"/>
        <dbReference type="ChEBI" id="CHEBI:456216"/>
        <dbReference type="EC" id="6.3.2.17"/>
    </reaction>
</comment>
<evidence type="ECO:0000256" key="4">
    <source>
        <dbReference type="ARBA" id="ARBA00005150"/>
    </source>
</evidence>
<evidence type="ECO:0000256" key="18">
    <source>
        <dbReference type="ARBA" id="ARBA00032510"/>
    </source>
</evidence>
<feature type="domain" description="Mur ligase C-terminal" evidence="24">
    <location>
        <begin position="285"/>
        <end position="408"/>
    </location>
</feature>
<evidence type="ECO:0000256" key="16">
    <source>
        <dbReference type="ARBA" id="ARBA00030048"/>
    </source>
</evidence>
<dbReference type="SUPFAM" id="SSF53244">
    <property type="entry name" value="MurD-like peptide ligases, peptide-binding domain"/>
    <property type="match status" value="1"/>
</dbReference>
<evidence type="ECO:0000256" key="21">
    <source>
        <dbReference type="ARBA" id="ARBA00049035"/>
    </source>
</evidence>
<evidence type="ECO:0000256" key="10">
    <source>
        <dbReference type="ARBA" id="ARBA00022598"/>
    </source>
</evidence>
<name>A0A1W1I732_9BACT</name>
<comment type="pathway">
    <text evidence="4">Cofactor biosynthesis; tetrahydrofolylpolyglutamate biosynthesis.</text>
</comment>
<evidence type="ECO:0000256" key="8">
    <source>
        <dbReference type="ARBA" id="ARBA00013025"/>
    </source>
</evidence>
<dbReference type="GO" id="GO:0004326">
    <property type="term" value="F:tetrahydrofolylpolyglutamate synthase activity"/>
    <property type="evidence" value="ECO:0007669"/>
    <property type="project" value="UniProtKB-EC"/>
</dbReference>
<dbReference type="GO" id="GO:0046656">
    <property type="term" value="P:folic acid biosynthetic process"/>
    <property type="evidence" value="ECO:0007669"/>
    <property type="project" value="UniProtKB-KW"/>
</dbReference>
<evidence type="ECO:0000256" key="19">
    <source>
        <dbReference type="ARBA" id="ARBA00047493"/>
    </source>
</evidence>
<evidence type="ECO:0000259" key="25">
    <source>
        <dbReference type="Pfam" id="PF08245"/>
    </source>
</evidence>
<evidence type="ECO:0000256" key="7">
    <source>
        <dbReference type="ARBA" id="ARBA00013023"/>
    </source>
</evidence>
<dbReference type="InterPro" id="IPR004101">
    <property type="entry name" value="Mur_ligase_C"/>
</dbReference>
<evidence type="ECO:0000256" key="23">
    <source>
        <dbReference type="PIRNR" id="PIRNR001563"/>
    </source>
</evidence>
<dbReference type="GO" id="GO:0005737">
    <property type="term" value="C:cytoplasm"/>
    <property type="evidence" value="ECO:0007669"/>
    <property type="project" value="TreeGrafter"/>
</dbReference>
<comment type="pathway">
    <text evidence="3">Cofactor biosynthesis; tetrahydrofolate biosynthesis; 7,8-dihydrofolate from 2-amino-4-hydroxy-6-hydroxymethyl-7,8-dihydropteridine diphosphate and 4-aminobenzoate: step 2/2.</text>
</comment>
<keyword evidence="15" id="KW-0289">Folate biosynthesis</keyword>
<dbReference type="InterPro" id="IPR013221">
    <property type="entry name" value="Mur_ligase_cen"/>
</dbReference>
<dbReference type="AlphaFoldDB" id="A0A1W1I732"/>
<dbReference type="KEGG" id="nja:NSJP_2650"/>
<evidence type="ECO:0000256" key="6">
    <source>
        <dbReference type="ARBA" id="ARBA00011245"/>
    </source>
</evidence>
<dbReference type="PANTHER" id="PTHR11136">
    <property type="entry name" value="FOLYLPOLYGLUTAMATE SYNTHASE-RELATED"/>
    <property type="match status" value="1"/>
</dbReference>
<dbReference type="EC" id="6.3.2.12" evidence="7"/>
<reference evidence="26 27" key="1">
    <citation type="submission" date="2017-03" db="EMBL/GenBank/DDBJ databases">
        <authorList>
            <person name="Afonso C.L."/>
            <person name="Miller P.J."/>
            <person name="Scott M.A."/>
            <person name="Spackman E."/>
            <person name="Goraichik I."/>
            <person name="Dimitrov K.M."/>
            <person name="Suarez D.L."/>
            <person name="Swayne D.E."/>
        </authorList>
    </citation>
    <scope>NUCLEOTIDE SEQUENCE [LARGE SCALE GENOMIC DNA]</scope>
    <source>
        <strain evidence="26">Genome sequencing of Nitrospira japonica strain NJ11</strain>
    </source>
</reference>
<dbReference type="InterPro" id="IPR001645">
    <property type="entry name" value="Folylpolyglutamate_synth"/>
</dbReference>
<comment type="cofactor">
    <cofactor evidence="1">
        <name>Mg(2+)</name>
        <dbReference type="ChEBI" id="CHEBI:18420"/>
    </cofactor>
</comment>
<evidence type="ECO:0000256" key="9">
    <source>
        <dbReference type="ARBA" id="ARBA00019357"/>
    </source>
</evidence>
<accession>A0A1W1I732</accession>
<proteinExistence type="inferred from homology"/>
<comment type="function">
    <text evidence="2">Functions in two distinct reactions of the de novo folate biosynthetic pathway. Catalyzes the addition of a glutamate residue to dihydropteroate (7,8-dihydropteroate or H2Pte) to form dihydrofolate (7,8-dihydrofolate monoglutamate or H2Pte-Glu). Also catalyzes successive additions of L-glutamate to tetrahydrofolate or 10-formyltetrahydrofolate or 5,10-methylenetetrahydrofolate, leading to folylpolyglutamate derivatives.</text>
</comment>
<dbReference type="GO" id="GO:0005524">
    <property type="term" value="F:ATP binding"/>
    <property type="evidence" value="ECO:0007669"/>
    <property type="project" value="UniProtKB-KW"/>
</dbReference>
<dbReference type="PIRSF" id="PIRSF001563">
    <property type="entry name" value="Folylpolyglu_synth"/>
    <property type="match status" value="1"/>
</dbReference>
<dbReference type="PROSITE" id="PS01011">
    <property type="entry name" value="FOLYLPOLYGLU_SYNT_1"/>
    <property type="match status" value="1"/>
</dbReference>
<comment type="catalytic activity">
    <reaction evidence="19">
        <text>(6S)-5,6,7,8-tetrahydrofolyl-(gamma-L-Glu)(n) + L-glutamate + ATP = (6S)-5,6,7,8-tetrahydrofolyl-(gamma-L-Glu)(n+1) + ADP + phosphate + H(+)</text>
        <dbReference type="Rhea" id="RHEA:10580"/>
        <dbReference type="Rhea" id="RHEA-COMP:14738"/>
        <dbReference type="Rhea" id="RHEA-COMP:14740"/>
        <dbReference type="ChEBI" id="CHEBI:15378"/>
        <dbReference type="ChEBI" id="CHEBI:29985"/>
        <dbReference type="ChEBI" id="CHEBI:30616"/>
        <dbReference type="ChEBI" id="CHEBI:43474"/>
        <dbReference type="ChEBI" id="CHEBI:141005"/>
        <dbReference type="ChEBI" id="CHEBI:456216"/>
        <dbReference type="EC" id="6.3.2.17"/>
    </reaction>
</comment>
<gene>
    <name evidence="26" type="primary">folC</name>
    <name evidence="26" type="ORF">NSJP_2650</name>
</gene>
<dbReference type="Pfam" id="PF02875">
    <property type="entry name" value="Mur_ligase_C"/>
    <property type="match status" value="1"/>
</dbReference>
<protein>
    <recommendedName>
        <fullName evidence="9">Dihydrofolate synthase/folylpolyglutamate synthase</fullName>
        <ecNumber evidence="7">6.3.2.12</ecNumber>
        <ecNumber evidence="8">6.3.2.17</ecNumber>
    </recommendedName>
    <alternativeName>
        <fullName evidence="18">Folylpoly-gamma-glutamate synthetase-dihydrofolate synthetase</fullName>
    </alternativeName>
    <alternativeName>
        <fullName evidence="16">Folylpolyglutamate synthetase</fullName>
    </alternativeName>
    <alternativeName>
        <fullName evidence="17">Tetrahydrofolylpolyglutamate synthase</fullName>
    </alternativeName>
</protein>
<dbReference type="STRING" id="1325564.NSJP_2650"/>
<dbReference type="EMBL" id="LT828648">
    <property type="protein sequence ID" value="SLM48817.1"/>
    <property type="molecule type" value="Genomic_DNA"/>
</dbReference>
<dbReference type="Gene3D" id="3.40.1190.10">
    <property type="entry name" value="Mur-like, catalytic domain"/>
    <property type="match status" value="1"/>
</dbReference>
<evidence type="ECO:0000259" key="24">
    <source>
        <dbReference type="Pfam" id="PF02875"/>
    </source>
</evidence>
<dbReference type="Gene3D" id="3.90.190.20">
    <property type="entry name" value="Mur ligase, C-terminal domain"/>
    <property type="match status" value="1"/>
</dbReference>
<dbReference type="GO" id="GO:0046872">
    <property type="term" value="F:metal ion binding"/>
    <property type="evidence" value="ECO:0007669"/>
    <property type="project" value="UniProtKB-KW"/>
</dbReference>
<evidence type="ECO:0000256" key="13">
    <source>
        <dbReference type="ARBA" id="ARBA00022840"/>
    </source>
</evidence>
<dbReference type="GO" id="GO:0008841">
    <property type="term" value="F:dihydrofolate synthase activity"/>
    <property type="evidence" value="ECO:0007669"/>
    <property type="project" value="UniProtKB-EC"/>
</dbReference>
<keyword evidence="12 23" id="KW-0547">Nucleotide-binding</keyword>
<dbReference type="Proteomes" id="UP000192042">
    <property type="component" value="Chromosome I"/>
</dbReference>